<sequence length="421" mass="45770">MMYLLRLSLRSLANRRFSALLTMLAIALSVALLLGVERIRTEARASFANTISGTDLIVGARSGSVQLLLYSVFRIGNATNNISWESYQRISDHPRVDWAIPVSLGDSHRGFKVMGTDAQYFEHFRFGREQPLVFAQGAAFDDLYQAVIGADVARDLGYKPGDEIVLAHGTGSVSFVDHADKPFRVSGILARTGTPVDRTVHISLEGMQAIHLGWNSGMPARGGRQISADNARQIDLTPDSLTAVLLGLDSRIATFAVQRDINQYRAEPLLAILPGVALQELWSLLGTAEKALFLVSSCVVLTGLIGMLTAVLAGLNERRREMAILRSVGARPMHVFGLLLSEALVLTVAGIACGLLILYAALGVARPWLLDHYGLFIAIQMPASREWLLLGAILLASVLMGCIPAWRAYRLSLNDGLTIRI</sequence>
<dbReference type="Pfam" id="PF02687">
    <property type="entry name" value="FtsX"/>
    <property type="match status" value="1"/>
</dbReference>
<evidence type="ECO:0000256" key="2">
    <source>
        <dbReference type="ARBA" id="ARBA00022475"/>
    </source>
</evidence>
<organism evidence="9 10">
    <name type="scientific">Halopseudomonas xinjiangensis</name>
    <dbReference type="NCBI Taxonomy" id="487184"/>
    <lineage>
        <taxon>Bacteria</taxon>
        <taxon>Pseudomonadati</taxon>
        <taxon>Pseudomonadota</taxon>
        <taxon>Gammaproteobacteria</taxon>
        <taxon>Pseudomonadales</taxon>
        <taxon>Pseudomonadaceae</taxon>
        <taxon>Halopseudomonas</taxon>
    </lineage>
</organism>
<evidence type="ECO:0000259" key="7">
    <source>
        <dbReference type="Pfam" id="PF02687"/>
    </source>
</evidence>
<evidence type="ECO:0000256" key="6">
    <source>
        <dbReference type="SAM" id="Phobius"/>
    </source>
</evidence>
<evidence type="ECO:0000313" key="9">
    <source>
        <dbReference type="EMBL" id="SDS98343.1"/>
    </source>
</evidence>
<comment type="subcellular location">
    <subcellularLocation>
        <location evidence="1">Cell membrane</location>
        <topology evidence="1">Multi-pass membrane protein</topology>
    </subcellularLocation>
</comment>
<name>A0A1H1WME3_9GAMM</name>
<dbReference type="InterPro" id="IPR025857">
    <property type="entry name" value="MacB_PCD"/>
</dbReference>
<feature type="transmembrane region" description="Helical" evidence="6">
    <location>
        <begin position="291"/>
        <end position="315"/>
    </location>
</feature>
<evidence type="ECO:0000256" key="4">
    <source>
        <dbReference type="ARBA" id="ARBA00022989"/>
    </source>
</evidence>
<reference evidence="10" key="1">
    <citation type="submission" date="2016-10" db="EMBL/GenBank/DDBJ databases">
        <authorList>
            <person name="Varghese N."/>
            <person name="Submissions S."/>
        </authorList>
    </citation>
    <scope>NUCLEOTIDE SEQUENCE [LARGE SCALE GENOMIC DNA]</scope>
    <source>
        <strain evidence="10">NRRL B-51270</strain>
    </source>
</reference>
<feature type="domain" description="ABC3 transporter permease C-terminal" evidence="7">
    <location>
        <begin position="294"/>
        <end position="412"/>
    </location>
</feature>
<dbReference type="PANTHER" id="PTHR43738">
    <property type="entry name" value="ABC TRANSPORTER, MEMBRANE PROTEIN"/>
    <property type="match status" value="1"/>
</dbReference>
<dbReference type="Pfam" id="PF12704">
    <property type="entry name" value="MacB_PCD"/>
    <property type="match status" value="1"/>
</dbReference>
<keyword evidence="2" id="KW-1003">Cell membrane</keyword>
<protein>
    <submittedName>
        <fullName evidence="9">Putative ABC transport system permease protein</fullName>
    </submittedName>
</protein>
<feature type="domain" description="MacB-like periplasmic core" evidence="8">
    <location>
        <begin position="20"/>
        <end position="211"/>
    </location>
</feature>
<evidence type="ECO:0000259" key="8">
    <source>
        <dbReference type="Pfam" id="PF12704"/>
    </source>
</evidence>
<evidence type="ECO:0000256" key="3">
    <source>
        <dbReference type="ARBA" id="ARBA00022692"/>
    </source>
</evidence>
<dbReference type="GO" id="GO:0005886">
    <property type="term" value="C:plasma membrane"/>
    <property type="evidence" value="ECO:0007669"/>
    <property type="project" value="UniProtKB-SubCell"/>
</dbReference>
<dbReference type="InterPro" id="IPR051125">
    <property type="entry name" value="ABC-4/HrtB_transporter"/>
</dbReference>
<evidence type="ECO:0000256" key="5">
    <source>
        <dbReference type="ARBA" id="ARBA00023136"/>
    </source>
</evidence>
<evidence type="ECO:0000313" key="10">
    <source>
        <dbReference type="Proteomes" id="UP000243207"/>
    </source>
</evidence>
<dbReference type="STRING" id="487184.SAMN05216421_2625"/>
<keyword evidence="3 6" id="KW-0812">Transmembrane</keyword>
<feature type="transmembrane region" description="Helical" evidence="6">
    <location>
        <begin position="387"/>
        <end position="406"/>
    </location>
</feature>
<dbReference type="EMBL" id="LT629736">
    <property type="protein sequence ID" value="SDS98343.1"/>
    <property type="molecule type" value="Genomic_DNA"/>
</dbReference>
<keyword evidence="10" id="KW-1185">Reference proteome</keyword>
<proteinExistence type="predicted"/>
<evidence type="ECO:0000256" key="1">
    <source>
        <dbReference type="ARBA" id="ARBA00004651"/>
    </source>
</evidence>
<keyword evidence="4 6" id="KW-1133">Transmembrane helix</keyword>
<feature type="transmembrane region" description="Helical" evidence="6">
    <location>
        <begin position="336"/>
        <end position="362"/>
    </location>
</feature>
<dbReference type="AlphaFoldDB" id="A0A1H1WME3"/>
<gene>
    <name evidence="9" type="ORF">SAMN05216421_2625</name>
</gene>
<accession>A0A1H1WME3</accession>
<keyword evidence="5 6" id="KW-0472">Membrane</keyword>
<dbReference type="InterPro" id="IPR003838">
    <property type="entry name" value="ABC3_permease_C"/>
</dbReference>
<dbReference type="PANTHER" id="PTHR43738:SF2">
    <property type="entry name" value="ABC TRANSPORTER PERMEASE"/>
    <property type="match status" value="1"/>
</dbReference>
<dbReference type="Proteomes" id="UP000243207">
    <property type="component" value="Chromosome I"/>
</dbReference>